<dbReference type="InterPro" id="IPR045621">
    <property type="entry name" value="BPD_transp_1_N"/>
</dbReference>
<protein>
    <submittedName>
        <fullName evidence="9">Peptide/nickel transport system permease protein</fullName>
    </submittedName>
</protein>
<evidence type="ECO:0000313" key="10">
    <source>
        <dbReference type="Proteomes" id="UP000199428"/>
    </source>
</evidence>
<keyword evidence="4 7" id="KW-0812">Transmembrane</keyword>
<comment type="similarity">
    <text evidence="7">Belongs to the binding-protein-dependent transport system permease family.</text>
</comment>
<keyword evidence="6 7" id="KW-0472">Membrane</keyword>
<dbReference type="EMBL" id="FMWK01000005">
    <property type="protein sequence ID" value="SCZ78354.1"/>
    <property type="molecule type" value="Genomic_DNA"/>
</dbReference>
<dbReference type="PANTHER" id="PTHR30465">
    <property type="entry name" value="INNER MEMBRANE ABC TRANSPORTER"/>
    <property type="match status" value="1"/>
</dbReference>
<name>A0A1G5RW62_PSEXY</name>
<evidence type="ECO:0000259" key="8">
    <source>
        <dbReference type="PROSITE" id="PS50928"/>
    </source>
</evidence>
<keyword evidence="2 7" id="KW-0813">Transport</keyword>
<feature type="transmembrane region" description="Helical" evidence="7">
    <location>
        <begin position="299"/>
        <end position="322"/>
    </location>
</feature>
<dbReference type="CDD" id="cd06261">
    <property type="entry name" value="TM_PBP2"/>
    <property type="match status" value="1"/>
</dbReference>
<dbReference type="PANTHER" id="PTHR30465:SF0">
    <property type="entry name" value="OLIGOPEPTIDE TRANSPORT SYSTEM PERMEASE PROTEIN APPB"/>
    <property type="match status" value="1"/>
</dbReference>
<gene>
    <name evidence="9" type="ORF">SAMN02910350_01221</name>
</gene>
<dbReference type="GO" id="GO:0005886">
    <property type="term" value="C:plasma membrane"/>
    <property type="evidence" value="ECO:0007669"/>
    <property type="project" value="UniProtKB-SubCell"/>
</dbReference>
<comment type="subcellular location">
    <subcellularLocation>
        <location evidence="1 7">Cell membrane</location>
        <topology evidence="1 7">Multi-pass membrane protein</topology>
    </subcellularLocation>
</comment>
<proteinExistence type="inferred from homology"/>
<feature type="transmembrane region" description="Helical" evidence="7">
    <location>
        <begin position="138"/>
        <end position="163"/>
    </location>
</feature>
<feature type="transmembrane region" description="Helical" evidence="7">
    <location>
        <begin position="250"/>
        <end position="271"/>
    </location>
</feature>
<evidence type="ECO:0000256" key="5">
    <source>
        <dbReference type="ARBA" id="ARBA00022989"/>
    </source>
</evidence>
<evidence type="ECO:0000256" key="4">
    <source>
        <dbReference type="ARBA" id="ARBA00022692"/>
    </source>
</evidence>
<evidence type="ECO:0000256" key="1">
    <source>
        <dbReference type="ARBA" id="ARBA00004651"/>
    </source>
</evidence>
<evidence type="ECO:0000256" key="6">
    <source>
        <dbReference type="ARBA" id="ARBA00023136"/>
    </source>
</evidence>
<dbReference type="InterPro" id="IPR035906">
    <property type="entry name" value="MetI-like_sf"/>
</dbReference>
<sequence>MKKFMIRRLLLSVVILFFVSMIIYAIMRCMPTSFVEQKAMALSQKPGAKSYKEWLDQLNAAYGLDVGIVQGYIKWFVKLITERDFGDSWYFNMPVLEKFSSVIWYSFALSLASFILEILIAIPLGVIAARKQYSGADYAITVFALIGISLPSFFFATILKWVFAVKLNIFDLYGIVGRNYMNLSTGGKILDMAYHLVLPAITLTIVSVGSLMRYTRTNMLEVLNADYIRTARAKGLSEKRVVNHHAFRNILIPIITLLGGTLPGLFGGAMITETLFQIPGIGYTSYQCILQGDIPFVMFYMLFFAMLILLGNLIADILYAVVDPRVRVN</sequence>
<dbReference type="SUPFAM" id="SSF161098">
    <property type="entry name" value="MetI-like"/>
    <property type="match status" value="1"/>
</dbReference>
<evidence type="ECO:0000256" key="7">
    <source>
        <dbReference type="RuleBase" id="RU363032"/>
    </source>
</evidence>
<organism evidence="9 10">
    <name type="scientific">Pseudobutyrivibrio xylanivorans</name>
    <dbReference type="NCBI Taxonomy" id="185007"/>
    <lineage>
        <taxon>Bacteria</taxon>
        <taxon>Bacillati</taxon>
        <taxon>Bacillota</taxon>
        <taxon>Clostridia</taxon>
        <taxon>Lachnospirales</taxon>
        <taxon>Lachnospiraceae</taxon>
        <taxon>Pseudobutyrivibrio</taxon>
    </lineage>
</organism>
<keyword evidence="3" id="KW-1003">Cell membrane</keyword>
<dbReference type="GO" id="GO:0055085">
    <property type="term" value="P:transmembrane transport"/>
    <property type="evidence" value="ECO:0007669"/>
    <property type="project" value="InterPro"/>
</dbReference>
<evidence type="ECO:0000256" key="3">
    <source>
        <dbReference type="ARBA" id="ARBA00022475"/>
    </source>
</evidence>
<reference evidence="9 10" key="1">
    <citation type="submission" date="2016-10" db="EMBL/GenBank/DDBJ databases">
        <authorList>
            <person name="de Groot N.N."/>
        </authorList>
    </citation>
    <scope>NUCLEOTIDE SEQUENCE [LARGE SCALE GENOMIC DNA]</scope>
    <source>
        <strain evidence="9 10">DSM 10317</strain>
    </source>
</reference>
<evidence type="ECO:0000256" key="2">
    <source>
        <dbReference type="ARBA" id="ARBA00022448"/>
    </source>
</evidence>
<dbReference type="Gene3D" id="1.10.3720.10">
    <property type="entry name" value="MetI-like"/>
    <property type="match status" value="1"/>
</dbReference>
<feature type="transmembrane region" description="Helical" evidence="7">
    <location>
        <begin position="102"/>
        <end position="126"/>
    </location>
</feature>
<feature type="transmembrane region" description="Helical" evidence="7">
    <location>
        <begin position="9"/>
        <end position="27"/>
    </location>
</feature>
<dbReference type="PROSITE" id="PS50928">
    <property type="entry name" value="ABC_TM1"/>
    <property type="match status" value="1"/>
</dbReference>
<accession>A0A1G5RW62</accession>
<dbReference type="InterPro" id="IPR000515">
    <property type="entry name" value="MetI-like"/>
</dbReference>
<feature type="domain" description="ABC transmembrane type-1" evidence="8">
    <location>
        <begin position="103"/>
        <end position="319"/>
    </location>
</feature>
<keyword evidence="5 7" id="KW-1133">Transmembrane helix</keyword>
<dbReference type="Pfam" id="PF00528">
    <property type="entry name" value="BPD_transp_1"/>
    <property type="match status" value="1"/>
</dbReference>
<feature type="transmembrane region" description="Helical" evidence="7">
    <location>
        <begin position="192"/>
        <end position="212"/>
    </location>
</feature>
<dbReference type="AlphaFoldDB" id="A0A1G5RW62"/>
<dbReference type="Proteomes" id="UP000199428">
    <property type="component" value="Unassembled WGS sequence"/>
</dbReference>
<dbReference type="Pfam" id="PF19300">
    <property type="entry name" value="BPD_transp_1_N"/>
    <property type="match status" value="1"/>
</dbReference>
<evidence type="ECO:0000313" key="9">
    <source>
        <dbReference type="EMBL" id="SCZ78354.1"/>
    </source>
</evidence>
<dbReference type="RefSeq" id="WP_090162111.1">
    <property type="nucleotide sequence ID" value="NZ_FMWK01000005.1"/>
</dbReference>